<dbReference type="PANTHER" id="PTHR48106">
    <property type="entry name" value="QUINONE OXIDOREDUCTASE PIG3-RELATED"/>
    <property type="match status" value="1"/>
</dbReference>
<dbReference type="GO" id="GO:0003960">
    <property type="term" value="F:quinone reductase (NADPH) activity"/>
    <property type="evidence" value="ECO:0007669"/>
    <property type="project" value="UniProtKB-EC"/>
</dbReference>
<evidence type="ECO:0000259" key="3">
    <source>
        <dbReference type="SMART" id="SM00829"/>
    </source>
</evidence>
<comment type="caution">
    <text evidence="4">The sequence shown here is derived from an EMBL/GenBank/DDBJ whole genome shotgun (WGS) entry which is preliminary data.</text>
</comment>
<evidence type="ECO:0000256" key="1">
    <source>
        <dbReference type="ARBA" id="ARBA00022857"/>
    </source>
</evidence>
<dbReference type="EMBL" id="JAVDWE010000001">
    <property type="protein sequence ID" value="MDR7092626.1"/>
    <property type="molecule type" value="Genomic_DNA"/>
</dbReference>
<protein>
    <submittedName>
        <fullName evidence="4">NADPH2:quinone reductase</fullName>
        <ecNumber evidence="4">1.6.5.5</ecNumber>
    </submittedName>
</protein>
<dbReference type="SUPFAM" id="SSF50129">
    <property type="entry name" value="GroES-like"/>
    <property type="match status" value="1"/>
</dbReference>
<gene>
    <name evidence="4" type="ORF">J2X09_000349</name>
</gene>
<feature type="domain" description="Enoyl reductase (ER)" evidence="3">
    <location>
        <begin position="10"/>
        <end position="327"/>
    </location>
</feature>
<organism evidence="4 5">
    <name type="scientific">Hydrogenophaga laconesensis</name>
    <dbReference type="NCBI Taxonomy" id="1805971"/>
    <lineage>
        <taxon>Bacteria</taxon>
        <taxon>Pseudomonadati</taxon>
        <taxon>Pseudomonadota</taxon>
        <taxon>Betaproteobacteria</taxon>
        <taxon>Burkholderiales</taxon>
        <taxon>Comamonadaceae</taxon>
        <taxon>Hydrogenophaga</taxon>
    </lineage>
</organism>
<evidence type="ECO:0000313" key="4">
    <source>
        <dbReference type="EMBL" id="MDR7092626.1"/>
    </source>
</evidence>
<accession>A0ABU1V598</accession>
<dbReference type="InterPro" id="IPR036291">
    <property type="entry name" value="NAD(P)-bd_dom_sf"/>
</dbReference>
<keyword evidence="1" id="KW-0521">NADP</keyword>
<name>A0ABU1V598_9BURK</name>
<dbReference type="PANTHER" id="PTHR48106:SF13">
    <property type="entry name" value="QUINONE OXIDOREDUCTASE-RELATED"/>
    <property type="match status" value="1"/>
</dbReference>
<dbReference type="Gene3D" id="3.40.50.720">
    <property type="entry name" value="NAD(P)-binding Rossmann-like Domain"/>
    <property type="match status" value="1"/>
</dbReference>
<evidence type="ECO:0000256" key="2">
    <source>
        <dbReference type="ARBA" id="ARBA00023002"/>
    </source>
</evidence>
<sequence length="329" mass="34619">MKAIQIHHTGGPEVLRHVDLPDPQPGPGEAVVRAEVIGVGKPDVMIRTGVYPWMPPLPAVLGNEMVGTVESLGPGASGVQTGQRVLISARELPTRGGCYAERIRVPADALFLLPPSVDAFAAASLGNYQLAQGMLFDSGSPAPRSIVVQAAAGGVGIALVQTAAAHGIQVIAVAGSEAKCAYAREAGAHHTHLRGSGDLRQAVLAATEGRGVDMVFDHVGGPGLLPQLDLLAPRGTLLSYNVLQGLPEENVVAALRQRLDRSLAIRCYSVHVLDREPVRRRELMNNAIGMLAQGRIQPPAPRRFPLKDAQEAHRLLAAPDALGKIVLVP</sequence>
<evidence type="ECO:0000313" key="5">
    <source>
        <dbReference type="Proteomes" id="UP001265550"/>
    </source>
</evidence>
<dbReference type="InterPro" id="IPR013149">
    <property type="entry name" value="ADH-like_C"/>
</dbReference>
<dbReference type="InterPro" id="IPR013154">
    <property type="entry name" value="ADH-like_N"/>
</dbReference>
<dbReference type="SMART" id="SM00829">
    <property type="entry name" value="PKS_ER"/>
    <property type="match status" value="1"/>
</dbReference>
<dbReference type="Gene3D" id="3.90.180.10">
    <property type="entry name" value="Medium-chain alcohol dehydrogenases, catalytic domain"/>
    <property type="match status" value="1"/>
</dbReference>
<keyword evidence="2 4" id="KW-0560">Oxidoreductase</keyword>
<reference evidence="4 5" key="1">
    <citation type="submission" date="2023-07" db="EMBL/GenBank/DDBJ databases">
        <title>Sorghum-associated microbial communities from plants grown in Nebraska, USA.</title>
        <authorList>
            <person name="Schachtman D."/>
        </authorList>
    </citation>
    <scope>NUCLEOTIDE SEQUENCE [LARGE SCALE GENOMIC DNA]</scope>
    <source>
        <strain evidence="4 5">BE240</strain>
    </source>
</reference>
<proteinExistence type="predicted"/>
<dbReference type="SUPFAM" id="SSF51735">
    <property type="entry name" value="NAD(P)-binding Rossmann-fold domains"/>
    <property type="match status" value="1"/>
</dbReference>
<dbReference type="Proteomes" id="UP001265550">
    <property type="component" value="Unassembled WGS sequence"/>
</dbReference>
<dbReference type="InterPro" id="IPR020843">
    <property type="entry name" value="ER"/>
</dbReference>
<dbReference type="InterPro" id="IPR011032">
    <property type="entry name" value="GroES-like_sf"/>
</dbReference>
<dbReference type="RefSeq" id="WP_204731632.1">
    <property type="nucleotide sequence ID" value="NZ_JAVDWE010000001.1"/>
</dbReference>
<dbReference type="EC" id="1.6.5.5" evidence="4"/>
<dbReference type="CDD" id="cd08268">
    <property type="entry name" value="MDR2"/>
    <property type="match status" value="1"/>
</dbReference>
<dbReference type="Pfam" id="PF00107">
    <property type="entry name" value="ADH_zinc_N"/>
    <property type="match status" value="1"/>
</dbReference>
<dbReference type="Pfam" id="PF08240">
    <property type="entry name" value="ADH_N"/>
    <property type="match status" value="1"/>
</dbReference>
<keyword evidence="5" id="KW-1185">Reference proteome</keyword>